<sequence length="82" mass="9311">MPDLWVARWLESDNTTSLPTYFAPASIRIFTRNVAHPVTSFSAPSAHLPERLVSTWVGAWGHSGPETLSAPHFIRWQDMLRH</sequence>
<evidence type="ECO:0000313" key="1">
    <source>
        <dbReference type="EMBL" id="KAG7044770.1"/>
    </source>
</evidence>
<accession>A0A9P7U8V2</accession>
<organism evidence="1 2">
    <name type="scientific">Colletotrichum scovillei</name>
    <dbReference type="NCBI Taxonomy" id="1209932"/>
    <lineage>
        <taxon>Eukaryota</taxon>
        <taxon>Fungi</taxon>
        <taxon>Dikarya</taxon>
        <taxon>Ascomycota</taxon>
        <taxon>Pezizomycotina</taxon>
        <taxon>Sordariomycetes</taxon>
        <taxon>Hypocreomycetidae</taxon>
        <taxon>Glomerellales</taxon>
        <taxon>Glomerellaceae</taxon>
        <taxon>Colletotrichum</taxon>
        <taxon>Colletotrichum acutatum species complex</taxon>
    </lineage>
</organism>
<evidence type="ECO:0000313" key="2">
    <source>
        <dbReference type="Proteomes" id="UP000699042"/>
    </source>
</evidence>
<name>A0A9P7U8V2_9PEZI</name>
<dbReference type="AlphaFoldDB" id="A0A9P7U8V2"/>
<proteinExistence type="predicted"/>
<reference evidence="1" key="1">
    <citation type="submission" date="2021-05" db="EMBL/GenBank/DDBJ databases">
        <title>Comparative genomics of three Colletotrichum scovillei strains and genetic complementation revealed genes involved fungal growth and virulence on chili pepper.</title>
        <authorList>
            <person name="Hsieh D.-K."/>
            <person name="Chuang S.-C."/>
            <person name="Chen C.-Y."/>
            <person name="Chao Y.-T."/>
            <person name="Lu M.-Y.J."/>
            <person name="Lee M.-H."/>
            <person name="Shih M.-C."/>
        </authorList>
    </citation>
    <scope>NUCLEOTIDE SEQUENCE</scope>
    <source>
        <strain evidence="1">Coll-153</strain>
    </source>
</reference>
<dbReference type="EMBL" id="JAESDN010000010">
    <property type="protein sequence ID" value="KAG7044770.1"/>
    <property type="molecule type" value="Genomic_DNA"/>
</dbReference>
<gene>
    <name evidence="1" type="ORF">JMJ77_004231</name>
</gene>
<protein>
    <submittedName>
        <fullName evidence="1">Uncharacterized protein</fullName>
    </submittedName>
</protein>
<comment type="caution">
    <text evidence="1">The sequence shown here is derived from an EMBL/GenBank/DDBJ whole genome shotgun (WGS) entry which is preliminary data.</text>
</comment>
<keyword evidence="2" id="KW-1185">Reference proteome</keyword>
<dbReference type="Proteomes" id="UP000699042">
    <property type="component" value="Unassembled WGS sequence"/>
</dbReference>